<evidence type="ECO:0000313" key="1">
    <source>
        <dbReference type="EMBL" id="ANX05115.1"/>
    </source>
</evidence>
<dbReference type="RefSeq" id="WP_068806642.1">
    <property type="nucleotide sequence ID" value="NZ_CP014671.1"/>
</dbReference>
<name>A0A1B1YWA8_9GAMM</name>
<proteinExistence type="predicted"/>
<organism evidence="1 2">
    <name type="scientific">Immundisolibacter cernigliae</name>
    <dbReference type="NCBI Taxonomy" id="1810504"/>
    <lineage>
        <taxon>Bacteria</taxon>
        <taxon>Pseudomonadati</taxon>
        <taxon>Pseudomonadota</taxon>
        <taxon>Gammaproteobacteria</taxon>
        <taxon>Immundisolibacterales</taxon>
        <taxon>Immundisolibacteraceae</taxon>
        <taxon>Immundisolibacter</taxon>
    </lineage>
</organism>
<accession>A0A1B1YWA8</accession>
<keyword evidence="2" id="KW-1185">Reference proteome</keyword>
<reference evidence="2" key="1">
    <citation type="submission" date="2016-03" db="EMBL/GenBank/DDBJ databases">
        <title>Complete genome sequence of Solimmundus cernigliae, representing a novel lineage of polycyclic aromatic hydrocarbon degraders within the Gammaproteobacteria.</title>
        <authorList>
            <person name="Singleton D.R."/>
            <person name="Dickey A.N."/>
            <person name="Scholl E.H."/>
            <person name="Wright F.A."/>
            <person name="Aitken M.D."/>
        </authorList>
    </citation>
    <scope>NUCLEOTIDE SEQUENCE [LARGE SCALE GENOMIC DNA]</scope>
    <source>
        <strain evidence="2">TR3.2</strain>
    </source>
</reference>
<dbReference type="STRING" id="1810504.PG2T_13620"/>
<gene>
    <name evidence="1" type="ORF">PG2T_13620</name>
</gene>
<evidence type="ECO:0000313" key="2">
    <source>
        <dbReference type="Proteomes" id="UP000092952"/>
    </source>
</evidence>
<dbReference type="EMBL" id="CP014671">
    <property type="protein sequence ID" value="ANX05115.1"/>
    <property type="molecule type" value="Genomic_DNA"/>
</dbReference>
<protein>
    <submittedName>
        <fullName evidence="1">Uncharacterized protein</fullName>
    </submittedName>
</protein>
<dbReference type="AlphaFoldDB" id="A0A1B1YWA8"/>
<dbReference type="InParanoid" id="A0A1B1YWA8"/>
<dbReference type="KEGG" id="gbi:PG2T_13620"/>
<sequence length="562" mass="58607">MSVLFHTPAGGAAQRVQAGQVLDLTAPVLTDGVTVFRRTLYLRIALDGACDRVTLDSAALALRFEPCTVAVARGDADWVRRWQGSFGTVDVELAYPAPVTRVESTLYGKFELYRMDGAAVSTDPTATGNTGAVLPEPFSATAFEVRLCSEKPGLRMAEKHKVIAQKHAAHRTLSAAAVGVQMLNESELAMQDADRIVELVNGLSALHLAGMPGSPRLTLRSADGSETLWQWIEPGPQQSALDFAPATLAQDLQPALERALKLADEAAHAAGTPRPAVLVLPLELASDSPCRVRVQQANVTALLERPLLAQPASLRFDGAAREILALALTAPPGARRLAVQGQYATDSDAAPGTDAPAPAATGVYLPEGASASATLTLPAPLRCGGVAIGWHALGEHTTLDISLHAPADAPRPLAQASIETDRTTPGTLHARWPAADLQSGTCRVRVTVRQGGGVWAGAPGTSGLRLGDGSQDAGQDVAVVPDLTLLAPGNPNDPPPVTLRLGDSLLIPNPDAAQAPRPGVLDLKVDPVAPALAAQADWSLTVQATQPLTLTVESVRVAYTPN</sequence>
<dbReference type="Proteomes" id="UP000092952">
    <property type="component" value="Chromosome"/>
</dbReference>